<evidence type="ECO:0000313" key="2">
    <source>
        <dbReference type="EMBL" id="MBP0485249.1"/>
    </source>
</evidence>
<dbReference type="GO" id="GO:0005524">
    <property type="term" value="F:ATP binding"/>
    <property type="evidence" value="ECO:0007669"/>
    <property type="project" value="InterPro"/>
</dbReference>
<dbReference type="EC" id="6.1.1.14" evidence="2"/>
<sequence>MPELLIELFSEEIPARMQARASEDFCRLLQAELRPLMPEMPRPLFGPRRIALVGEMAARAETPGKEERGPRTNAPAQALD</sequence>
<dbReference type="GO" id="GO:0004820">
    <property type="term" value="F:glycine-tRNA ligase activity"/>
    <property type="evidence" value="ECO:0007669"/>
    <property type="project" value="UniProtKB-EC"/>
</dbReference>
<dbReference type="GO" id="GO:0005737">
    <property type="term" value="C:cytoplasm"/>
    <property type="evidence" value="ECO:0007669"/>
    <property type="project" value="InterPro"/>
</dbReference>
<keyword evidence="3" id="KW-1185">Reference proteome</keyword>
<keyword evidence="2" id="KW-0436">Ligase</keyword>
<dbReference type="RefSeq" id="WP_209364280.1">
    <property type="nucleotide sequence ID" value="NZ_JAGISH010000080.1"/>
</dbReference>
<evidence type="ECO:0000256" key="1">
    <source>
        <dbReference type="SAM" id="MobiDB-lite"/>
    </source>
</evidence>
<comment type="caution">
    <text evidence="2">The sequence shown here is derived from an EMBL/GenBank/DDBJ whole genome shotgun (WGS) entry which is preliminary data.</text>
</comment>
<feature type="non-terminal residue" evidence="2">
    <location>
        <position position="80"/>
    </location>
</feature>
<proteinExistence type="predicted"/>
<dbReference type="Pfam" id="PF02092">
    <property type="entry name" value="tRNA_synt_2f"/>
    <property type="match status" value="1"/>
</dbReference>
<dbReference type="Proteomes" id="UP000675940">
    <property type="component" value="Unassembled WGS sequence"/>
</dbReference>
<protein>
    <submittedName>
        <fullName evidence="2">Glycine--tRNA ligase subunit beta</fullName>
        <ecNumber evidence="2">6.1.1.14</ecNumber>
    </submittedName>
</protein>
<accession>A0A940MYP7</accession>
<dbReference type="InterPro" id="IPR015944">
    <property type="entry name" value="Gly-tRNA-synth_bsu"/>
</dbReference>
<name>A0A940MYP7_9RHOB</name>
<organism evidence="2 3">
    <name type="scientific">Sagittula salina</name>
    <dbReference type="NCBI Taxonomy" id="2820268"/>
    <lineage>
        <taxon>Bacteria</taxon>
        <taxon>Pseudomonadati</taxon>
        <taxon>Pseudomonadota</taxon>
        <taxon>Alphaproteobacteria</taxon>
        <taxon>Rhodobacterales</taxon>
        <taxon>Roseobacteraceae</taxon>
        <taxon>Sagittula</taxon>
    </lineage>
</organism>
<dbReference type="EMBL" id="JAGISH010000080">
    <property type="protein sequence ID" value="MBP0485249.1"/>
    <property type="molecule type" value="Genomic_DNA"/>
</dbReference>
<dbReference type="AlphaFoldDB" id="A0A940MYP7"/>
<feature type="region of interest" description="Disordered" evidence="1">
    <location>
        <begin position="58"/>
        <end position="80"/>
    </location>
</feature>
<dbReference type="GO" id="GO:0006426">
    <property type="term" value="P:glycyl-tRNA aminoacylation"/>
    <property type="evidence" value="ECO:0007669"/>
    <property type="project" value="InterPro"/>
</dbReference>
<reference evidence="2" key="1">
    <citation type="submission" date="2021-03" db="EMBL/GenBank/DDBJ databases">
        <title>Sagittula salina sp. nov. strain M10.9X isolated from the marine waste.</title>
        <authorList>
            <person name="Satari L."/>
            <person name="Molina-Menor E."/>
            <person name="Vidal-Verdu A."/>
            <person name="Pascual J."/>
            <person name="Pereto J."/>
            <person name="Porcar M."/>
        </authorList>
    </citation>
    <scope>NUCLEOTIDE SEQUENCE</scope>
    <source>
        <strain evidence="2">M10.9X</strain>
    </source>
</reference>
<evidence type="ECO:0000313" key="3">
    <source>
        <dbReference type="Proteomes" id="UP000675940"/>
    </source>
</evidence>
<gene>
    <name evidence="2" type="ORF">J5474_22635</name>
</gene>